<dbReference type="Gene3D" id="1.25.40.10">
    <property type="entry name" value="Tetratricopeptide repeat domain"/>
    <property type="match status" value="2"/>
</dbReference>
<evidence type="ECO:0000259" key="1">
    <source>
        <dbReference type="Pfam" id="PF12770"/>
    </source>
</evidence>
<dbReference type="Pfam" id="PF12770">
    <property type="entry name" value="CHAT"/>
    <property type="match status" value="1"/>
</dbReference>
<protein>
    <submittedName>
        <fullName evidence="2">CHAT domain-containing protein</fullName>
    </submittedName>
</protein>
<comment type="caution">
    <text evidence="2">The sequence shown here is derived from an EMBL/GenBank/DDBJ whole genome shotgun (WGS) entry which is preliminary data.</text>
</comment>
<dbReference type="Pfam" id="PF13374">
    <property type="entry name" value="TPR_10"/>
    <property type="match status" value="1"/>
</dbReference>
<keyword evidence="3" id="KW-1185">Reference proteome</keyword>
<dbReference type="EMBL" id="JAGPXF010000006">
    <property type="protein sequence ID" value="KAH7238070.1"/>
    <property type="molecule type" value="Genomic_DNA"/>
</dbReference>
<feature type="domain" description="CHAT" evidence="1">
    <location>
        <begin position="751"/>
        <end position="1013"/>
    </location>
</feature>
<dbReference type="AlphaFoldDB" id="A0A8K0W8E1"/>
<name>A0A8K0W8E1_9HYPO</name>
<dbReference type="OrthoDB" id="9991317at2759"/>
<accession>A0A8K0W8E1</accession>
<dbReference type="Proteomes" id="UP000813427">
    <property type="component" value="Unassembled WGS sequence"/>
</dbReference>
<sequence length="1079" mass="120179">MSDAKDLAAEWEVLENMSKGDPERPGQIFKVAHRHFTRYRRLGLMSDLDNAIQLGTEAVQLTSEDHPQRTQRLINLSIYWHDKYPGTDGQNVQGLQDSIKASREAIAALPETYPHRGTLLDRLSTKLTLLFMRTREISVIEESIQVQREAVDVTPTSNTKREVFLTNLASALVTRHQALGGIEDLDDAIQILREITAQTDRSSPYLLQRLGDFSTCLSVRYEARGEISDLEEAIKVVKEAIEATEEGSLERMSHLSNYGNLCGDHYLRTGNMSDLEEAISSLQEVVDRVQDDEVFMERHICLSSFAIQLSRRYRRIGTVSDLKKAIKLGRRACDLTPADDSQAKHFSNLAIILKHEYFRTDDQTVLDEAIRVQRDAVKTAYKNHPDAVVLLHNLAALLTTKSKVADSTVALEEALQLGRQVVDLTPKDHPNRATYLNTLARQLNNMSSKTGLLCHLEEAIQCGKEAVDLTEDGHPERANRLVNQGGLYGALFWKTNAPEDLNTAIEHYEAALYTPSAYEVPRIRAGKELLQYYAAIPDWTKAYEAAKTAMSLVPKLISRTTNNADRQDVLTQVYGLSCDAAAVALSADKGALAALRFLEQGRGMLASAVEETRSETLDLQRQHPELAERFKYLQGLTSSHGLPADSADSTIPFQRTKASAHSSEINAIGELGVLVDKIHQTPGFEDFLSTPSDSKIRGAASNGPIIVINTSEFRCDAILIERDQVRSTDLSRLTVKDIRSNTQQGNIASPRILEWLWNTIAEPVLDALGIRKPSSEERLPRIWWIPTGVLSIYPLHAAGRHFKGSSDTVIDRAMSSYSSSIKVIIRSRGRATLSAVPSGIERAVLVSMETTPESSSLPSAGREIQVLRGICKSKGFETIEPRSIKEDVVSQLPQCKIFHFAGHGSTNGRDASQSSLLLQDWQKNPLTVSTLLDIDIQQYSPFLAYLSACGTGQIGHEKYLDESIHLISAFQLAGFRHVIGTLWEVGDEISVDIARTVYENIRRGAQADESICRGLYKATLEQRDKWFTEKSKTRSRKRKARSPLEDGSVINSSRDVIAVEDDEEDISLPQWIPYVHYGV</sequence>
<dbReference type="SUPFAM" id="SSF48452">
    <property type="entry name" value="TPR-like"/>
    <property type="match status" value="2"/>
</dbReference>
<reference evidence="2" key="1">
    <citation type="journal article" date="2021" name="Nat. Commun.">
        <title>Genetic determinants of endophytism in the Arabidopsis root mycobiome.</title>
        <authorList>
            <person name="Mesny F."/>
            <person name="Miyauchi S."/>
            <person name="Thiergart T."/>
            <person name="Pickel B."/>
            <person name="Atanasova L."/>
            <person name="Karlsson M."/>
            <person name="Huettel B."/>
            <person name="Barry K.W."/>
            <person name="Haridas S."/>
            <person name="Chen C."/>
            <person name="Bauer D."/>
            <person name="Andreopoulos W."/>
            <person name="Pangilinan J."/>
            <person name="LaButti K."/>
            <person name="Riley R."/>
            <person name="Lipzen A."/>
            <person name="Clum A."/>
            <person name="Drula E."/>
            <person name="Henrissat B."/>
            <person name="Kohler A."/>
            <person name="Grigoriev I.V."/>
            <person name="Martin F.M."/>
            <person name="Hacquard S."/>
        </authorList>
    </citation>
    <scope>NUCLEOTIDE SEQUENCE</scope>
    <source>
        <strain evidence="2">MPI-SDFR-AT-0068</strain>
    </source>
</reference>
<evidence type="ECO:0000313" key="2">
    <source>
        <dbReference type="EMBL" id="KAH7238070.1"/>
    </source>
</evidence>
<dbReference type="InterPro" id="IPR011990">
    <property type="entry name" value="TPR-like_helical_dom_sf"/>
</dbReference>
<gene>
    <name evidence="2" type="ORF">BKA59DRAFT_530789</name>
</gene>
<dbReference type="PANTHER" id="PTHR19959:SF119">
    <property type="entry name" value="FUNGAL LIPASE-LIKE DOMAIN-CONTAINING PROTEIN"/>
    <property type="match status" value="1"/>
</dbReference>
<evidence type="ECO:0000313" key="3">
    <source>
        <dbReference type="Proteomes" id="UP000813427"/>
    </source>
</evidence>
<dbReference type="PANTHER" id="PTHR19959">
    <property type="entry name" value="KINESIN LIGHT CHAIN"/>
    <property type="match status" value="1"/>
</dbReference>
<organism evidence="2 3">
    <name type="scientific">Fusarium tricinctum</name>
    <dbReference type="NCBI Taxonomy" id="61284"/>
    <lineage>
        <taxon>Eukaryota</taxon>
        <taxon>Fungi</taxon>
        <taxon>Dikarya</taxon>
        <taxon>Ascomycota</taxon>
        <taxon>Pezizomycotina</taxon>
        <taxon>Sordariomycetes</taxon>
        <taxon>Hypocreomycetidae</taxon>
        <taxon>Hypocreales</taxon>
        <taxon>Nectriaceae</taxon>
        <taxon>Fusarium</taxon>
        <taxon>Fusarium tricinctum species complex</taxon>
    </lineage>
</organism>
<proteinExistence type="predicted"/>
<dbReference type="InterPro" id="IPR024983">
    <property type="entry name" value="CHAT_dom"/>
</dbReference>